<sequence length="170" mass="19330">MAWQRYALLDCGADPQLHPALFDHRMRSGLRARGLLERQPEAAHANKGPWLLEVPTQQANPELVRWLIHVGHQAPCLAWLAAEVPFDALFDHLEAQLDLALPDGGLAMMRFWDPRAFYRLQRILTPGQLLALLGPVLEWQIALAGRPMHVRREDLKRSRQEQDAHAGTHP</sequence>
<dbReference type="Pfam" id="PF13503">
    <property type="entry name" value="DUF4123"/>
    <property type="match status" value="1"/>
</dbReference>
<dbReference type="InterPro" id="IPR025391">
    <property type="entry name" value="DUF4123"/>
</dbReference>
<accession>A0A853J784</accession>
<evidence type="ECO:0000313" key="2">
    <source>
        <dbReference type="EMBL" id="NZA24923.1"/>
    </source>
</evidence>
<evidence type="ECO:0000313" key="3">
    <source>
        <dbReference type="Proteomes" id="UP000578091"/>
    </source>
</evidence>
<name>A0A853J784_9GAMM</name>
<dbReference type="EMBL" id="JACCKA010000008">
    <property type="protein sequence ID" value="NZA24923.1"/>
    <property type="molecule type" value="Genomic_DNA"/>
</dbReference>
<organism evidence="2 3">
    <name type="scientific">Luteimonas salinisoli</name>
    <dbReference type="NCBI Taxonomy" id="2752307"/>
    <lineage>
        <taxon>Bacteria</taxon>
        <taxon>Pseudomonadati</taxon>
        <taxon>Pseudomonadota</taxon>
        <taxon>Gammaproteobacteria</taxon>
        <taxon>Lysobacterales</taxon>
        <taxon>Lysobacteraceae</taxon>
        <taxon>Luteimonas</taxon>
    </lineage>
</organism>
<dbReference type="RefSeq" id="WP_180676732.1">
    <property type="nucleotide sequence ID" value="NZ_JACCKA010000008.1"/>
</dbReference>
<keyword evidence="3" id="KW-1185">Reference proteome</keyword>
<protein>
    <submittedName>
        <fullName evidence="2">DUF4123 domain-containing protein</fullName>
    </submittedName>
</protein>
<feature type="domain" description="DUF4123" evidence="1">
    <location>
        <begin position="6"/>
        <end position="129"/>
    </location>
</feature>
<reference evidence="2 3" key="1">
    <citation type="submission" date="2020-07" db="EMBL/GenBank/DDBJ databases">
        <title>Luteimonas sp. SJ-92.</title>
        <authorList>
            <person name="Huang X.-X."/>
            <person name="Xu L."/>
            <person name="Sun J.-Q."/>
        </authorList>
    </citation>
    <scope>NUCLEOTIDE SEQUENCE [LARGE SCALE GENOMIC DNA]</scope>
    <source>
        <strain evidence="2 3">SJ-92</strain>
    </source>
</reference>
<proteinExistence type="predicted"/>
<comment type="caution">
    <text evidence="2">The sequence shown here is derived from an EMBL/GenBank/DDBJ whole genome shotgun (WGS) entry which is preliminary data.</text>
</comment>
<dbReference type="Proteomes" id="UP000578091">
    <property type="component" value="Unassembled WGS sequence"/>
</dbReference>
<evidence type="ECO:0000259" key="1">
    <source>
        <dbReference type="Pfam" id="PF13503"/>
    </source>
</evidence>
<dbReference type="AlphaFoldDB" id="A0A853J784"/>
<gene>
    <name evidence="2" type="ORF">H0E84_00850</name>
</gene>